<name>A0AA88HM66_ARTSF</name>
<protein>
    <submittedName>
        <fullName evidence="1">Uncharacterized protein</fullName>
    </submittedName>
</protein>
<dbReference type="SUPFAM" id="SSF64356">
    <property type="entry name" value="SNARE-like"/>
    <property type="match status" value="1"/>
</dbReference>
<evidence type="ECO:0000313" key="1">
    <source>
        <dbReference type="EMBL" id="KAK2708092.1"/>
    </source>
</evidence>
<proteinExistence type="predicted"/>
<dbReference type="EMBL" id="JAVRJZ010000019">
    <property type="protein sequence ID" value="KAK2708092.1"/>
    <property type="molecule type" value="Genomic_DNA"/>
</dbReference>
<reference evidence="1" key="1">
    <citation type="submission" date="2023-07" db="EMBL/GenBank/DDBJ databases">
        <title>Chromosome-level genome assembly of Artemia franciscana.</title>
        <authorList>
            <person name="Jo E."/>
        </authorList>
    </citation>
    <scope>NUCLEOTIDE SEQUENCE</scope>
    <source>
        <tissue evidence="1">Whole body</tissue>
    </source>
</reference>
<dbReference type="AlphaFoldDB" id="A0AA88HM66"/>
<sequence>MIKAFIIYGNDGCHPIFAEFLDVVPHKLQYYMQNEPFQKISDDILQEHDLKVHTEHYHSLRLVVYTSRGMSSGEGKHFLHVIKDMLVHLFNHGTERCIRTESHKLRKLLTLMVHHGKLVETRPNHLLQLLEARPMDQLWRNH</sequence>
<organism evidence="1 2">
    <name type="scientific">Artemia franciscana</name>
    <name type="common">Brine shrimp</name>
    <name type="synonym">Artemia sanfranciscana</name>
    <dbReference type="NCBI Taxonomy" id="6661"/>
    <lineage>
        <taxon>Eukaryota</taxon>
        <taxon>Metazoa</taxon>
        <taxon>Ecdysozoa</taxon>
        <taxon>Arthropoda</taxon>
        <taxon>Crustacea</taxon>
        <taxon>Branchiopoda</taxon>
        <taxon>Anostraca</taxon>
        <taxon>Artemiidae</taxon>
        <taxon>Artemia</taxon>
    </lineage>
</organism>
<dbReference type="Gene3D" id="3.30.450.60">
    <property type="match status" value="1"/>
</dbReference>
<keyword evidence="2" id="KW-1185">Reference proteome</keyword>
<dbReference type="Proteomes" id="UP001187531">
    <property type="component" value="Unassembled WGS sequence"/>
</dbReference>
<dbReference type="InterPro" id="IPR011012">
    <property type="entry name" value="Longin-like_dom_sf"/>
</dbReference>
<evidence type="ECO:0000313" key="2">
    <source>
        <dbReference type="Proteomes" id="UP001187531"/>
    </source>
</evidence>
<comment type="caution">
    <text evidence="1">The sequence shown here is derived from an EMBL/GenBank/DDBJ whole genome shotgun (WGS) entry which is preliminary data.</text>
</comment>
<accession>A0AA88HM66</accession>
<gene>
    <name evidence="1" type="ORF">QYM36_015700</name>
</gene>